<reference evidence="1" key="1">
    <citation type="submission" date="2012-05" db="EMBL/GenBank/DDBJ databases">
        <authorList>
            <person name="Krishnakumar V."/>
            <person name="Cheung F."/>
            <person name="Xiao Y."/>
            <person name="Chan A."/>
            <person name="Moskal W.A."/>
            <person name="Town C.D."/>
        </authorList>
    </citation>
    <scope>NUCLEOTIDE SEQUENCE</scope>
</reference>
<protein>
    <submittedName>
        <fullName evidence="1">Uncharacterized protein</fullName>
    </submittedName>
</protein>
<accession>I3SVR6</accession>
<organism evidence="1">
    <name type="scientific">Medicago truncatula</name>
    <name type="common">Barrel medic</name>
    <name type="synonym">Medicago tribuloides</name>
    <dbReference type="NCBI Taxonomy" id="3880"/>
    <lineage>
        <taxon>Eukaryota</taxon>
        <taxon>Viridiplantae</taxon>
        <taxon>Streptophyta</taxon>
        <taxon>Embryophyta</taxon>
        <taxon>Tracheophyta</taxon>
        <taxon>Spermatophyta</taxon>
        <taxon>Magnoliopsida</taxon>
        <taxon>eudicotyledons</taxon>
        <taxon>Gunneridae</taxon>
        <taxon>Pentapetalae</taxon>
        <taxon>rosids</taxon>
        <taxon>fabids</taxon>
        <taxon>Fabales</taxon>
        <taxon>Fabaceae</taxon>
        <taxon>Papilionoideae</taxon>
        <taxon>50 kb inversion clade</taxon>
        <taxon>NPAAA clade</taxon>
        <taxon>Hologalegina</taxon>
        <taxon>IRL clade</taxon>
        <taxon>Trifolieae</taxon>
        <taxon>Medicago</taxon>
    </lineage>
</organism>
<evidence type="ECO:0000313" key="1">
    <source>
        <dbReference type="EMBL" id="AFK44358.1"/>
    </source>
</evidence>
<dbReference type="EMBL" id="BT144564">
    <property type="protein sequence ID" value="AFK44358.1"/>
    <property type="molecule type" value="mRNA"/>
</dbReference>
<name>I3SVR6_MEDTR</name>
<sequence>MTDPNAMSSVFCGKLKRLDWVKCHEQAEMWCALEVGKCQFVSNPLMRWIISSELTSAKKLPMFVI</sequence>
<proteinExistence type="evidence at transcript level"/>
<dbReference type="AlphaFoldDB" id="I3SVR6"/>